<proteinExistence type="inferred from homology"/>
<evidence type="ECO:0000256" key="1">
    <source>
        <dbReference type="ARBA" id="ARBA00004651"/>
    </source>
</evidence>
<keyword evidence="2" id="KW-1003">Cell membrane</keyword>
<comment type="similarity">
    <text evidence="6">Belongs to the YccS/YhfK family.</text>
</comment>
<comment type="subcellular location">
    <subcellularLocation>
        <location evidence="1">Cell membrane</location>
        <topology evidence="1">Multi-pass membrane protein</topology>
    </subcellularLocation>
</comment>
<sequence length="336" mass="35881">MLERLRTIPREDWRDAIRRGLQAALAGVGTYAAVRALGLGHEFLAVLGAALILTTSIGGTMGAALTRIQATVVGSLLGLACLLVLPDGWGTMGALALSLLVVGGVSGLRSDWSYGMVAAVGIALASQDQAVEEAVERTLALAIGAGIGVLVSLLAWPDRAEARFDRHLREALRATATRLSDAIEATMEPSREAAPADHVSAYHRAVGRAQDALDAAKLVERDGMRRRLEALRRLYNSVIILDRAAESDEPPVAGARRMREEVEHLRREACRVLTSLARGERSPDPGDLDPALERLEKHLAGEDPATLLHGGRGALDFGLREVRRTLADLIAAESAR</sequence>
<name>A0A5C4N8Y6_9RHOB</name>
<evidence type="ECO:0000259" key="8">
    <source>
        <dbReference type="Pfam" id="PF13515"/>
    </source>
</evidence>
<evidence type="ECO:0000313" key="9">
    <source>
        <dbReference type="EMBL" id="TNC69846.1"/>
    </source>
</evidence>
<reference evidence="9 10" key="1">
    <citation type="submission" date="2019-06" db="EMBL/GenBank/DDBJ databases">
        <authorList>
            <person name="Jiang L."/>
        </authorList>
    </citation>
    <scope>NUCLEOTIDE SEQUENCE [LARGE SCALE GENOMIC DNA]</scope>
    <source>
        <strain evidence="9 10">YIM 48858</strain>
    </source>
</reference>
<dbReference type="InterPro" id="IPR049453">
    <property type="entry name" value="Memb_transporter_dom"/>
</dbReference>
<dbReference type="OrthoDB" id="7843322at2"/>
<keyword evidence="4 7" id="KW-1133">Transmembrane helix</keyword>
<comment type="caution">
    <text evidence="9">The sequence shown here is derived from an EMBL/GenBank/DDBJ whole genome shotgun (WGS) entry which is preliminary data.</text>
</comment>
<evidence type="ECO:0000256" key="6">
    <source>
        <dbReference type="ARBA" id="ARBA00043993"/>
    </source>
</evidence>
<protein>
    <recommendedName>
        <fullName evidence="8">Integral membrane bound transporter domain-containing protein</fullName>
    </recommendedName>
</protein>
<keyword evidence="10" id="KW-1185">Reference proteome</keyword>
<dbReference type="AlphaFoldDB" id="A0A5C4N8Y6"/>
<dbReference type="Pfam" id="PF13515">
    <property type="entry name" value="FUSC_2"/>
    <property type="match status" value="1"/>
</dbReference>
<dbReference type="RefSeq" id="WP_139082236.1">
    <property type="nucleotide sequence ID" value="NZ_VDFV01000020.1"/>
</dbReference>
<evidence type="ECO:0000256" key="4">
    <source>
        <dbReference type="ARBA" id="ARBA00022989"/>
    </source>
</evidence>
<evidence type="ECO:0000256" key="3">
    <source>
        <dbReference type="ARBA" id="ARBA00022692"/>
    </source>
</evidence>
<feature type="transmembrane region" description="Helical" evidence="7">
    <location>
        <begin position="20"/>
        <end position="37"/>
    </location>
</feature>
<gene>
    <name evidence="9" type="ORF">FHG71_13590</name>
</gene>
<feature type="transmembrane region" description="Helical" evidence="7">
    <location>
        <begin position="43"/>
        <end position="65"/>
    </location>
</feature>
<evidence type="ECO:0000256" key="5">
    <source>
        <dbReference type="ARBA" id="ARBA00023136"/>
    </source>
</evidence>
<dbReference type="EMBL" id="VDFV01000020">
    <property type="protein sequence ID" value="TNC69846.1"/>
    <property type="molecule type" value="Genomic_DNA"/>
</dbReference>
<evidence type="ECO:0000256" key="7">
    <source>
        <dbReference type="SAM" id="Phobius"/>
    </source>
</evidence>
<keyword evidence="3 7" id="KW-0812">Transmembrane</keyword>
<dbReference type="GO" id="GO:0005886">
    <property type="term" value="C:plasma membrane"/>
    <property type="evidence" value="ECO:0007669"/>
    <property type="project" value="UniProtKB-SubCell"/>
</dbReference>
<evidence type="ECO:0000313" key="10">
    <source>
        <dbReference type="Proteomes" id="UP000305709"/>
    </source>
</evidence>
<feature type="domain" description="Integral membrane bound transporter" evidence="8">
    <location>
        <begin position="31"/>
        <end position="151"/>
    </location>
</feature>
<dbReference type="PANTHER" id="PTHR30509">
    <property type="entry name" value="P-HYDROXYBENZOIC ACID EFFLUX PUMP SUBUNIT-RELATED"/>
    <property type="match status" value="1"/>
</dbReference>
<dbReference type="Proteomes" id="UP000305709">
    <property type="component" value="Unassembled WGS sequence"/>
</dbReference>
<dbReference type="PANTHER" id="PTHR30509:SF9">
    <property type="entry name" value="MULTIDRUG RESISTANCE PROTEIN MDTO"/>
    <property type="match status" value="1"/>
</dbReference>
<feature type="transmembrane region" description="Helical" evidence="7">
    <location>
        <begin position="77"/>
        <end position="102"/>
    </location>
</feature>
<organism evidence="9 10">
    <name type="scientific">Rubellimicrobium roseum</name>
    <dbReference type="NCBI Taxonomy" id="687525"/>
    <lineage>
        <taxon>Bacteria</taxon>
        <taxon>Pseudomonadati</taxon>
        <taxon>Pseudomonadota</taxon>
        <taxon>Alphaproteobacteria</taxon>
        <taxon>Rhodobacterales</taxon>
        <taxon>Roseobacteraceae</taxon>
        <taxon>Rubellimicrobium</taxon>
    </lineage>
</organism>
<keyword evidence="5 7" id="KW-0472">Membrane</keyword>
<feature type="transmembrane region" description="Helical" evidence="7">
    <location>
        <begin position="138"/>
        <end position="156"/>
    </location>
</feature>
<evidence type="ECO:0000256" key="2">
    <source>
        <dbReference type="ARBA" id="ARBA00022475"/>
    </source>
</evidence>
<accession>A0A5C4N8Y6</accession>